<dbReference type="Pfam" id="PF19279">
    <property type="entry name" value="YegS_C"/>
    <property type="match status" value="1"/>
</dbReference>
<dbReference type="Pfam" id="PF00781">
    <property type="entry name" value="DAGK_cat"/>
    <property type="match status" value="1"/>
</dbReference>
<evidence type="ECO:0000313" key="11">
    <source>
        <dbReference type="Proteomes" id="UP001154078"/>
    </source>
</evidence>
<keyword evidence="5" id="KW-0067">ATP-binding</keyword>
<dbReference type="GO" id="GO:0012505">
    <property type="term" value="C:endomembrane system"/>
    <property type="evidence" value="ECO:0007669"/>
    <property type="project" value="UniProtKB-SubCell"/>
</dbReference>
<evidence type="ECO:0000256" key="1">
    <source>
        <dbReference type="ARBA" id="ARBA00004308"/>
    </source>
</evidence>
<proteinExistence type="predicted"/>
<evidence type="ECO:0000256" key="5">
    <source>
        <dbReference type="ARBA" id="ARBA00022840"/>
    </source>
</evidence>
<keyword evidence="2" id="KW-0808">Transferase</keyword>
<name>A0A9P0AR73_BRAAE</name>
<reference evidence="10" key="1">
    <citation type="submission" date="2021-12" db="EMBL/GenBank/DDBJ databases">
        <authorList>
            <person name="King R."/>
        </authorList>
    </citation>
    <scope>NUCLEOTIDE SEQUENCE</scope>
</reference>
<dbReference type="GO" id="GO:0016020">
    <property type="term" value="C:membrane"/>
    <property type="evidence" value="ECO:0007669"/>
    <property type="project" value="TreeGrafter"/>
</dbReference>
<comment type="subcellular location">
    <subcellularLocation>
        <location evidence="1">Endomembrane system</location>
    </subcellularLocation>
</comment>
<evidence type="ECO:0000256" key="6">
    <source>
        <dbReference type="ARBA" id="ARBA00023136"/>
    </source>
</evidence>
<evidence type="ECO:0000256" key="4">
    <source>
        <dbReference type="ARBA" id="ARBA00022777"/>
    </source>
</evidence>
<evidence type="ECO:0000256" key="7">
    <source>
        <dbReference type="ARBA" id="ARBA00044037"/>
    </source>
</evidence>
<dbReference type="InterPro" id="IPR050187">
    <property type="entry name" value="Lipid_Phosphate_FormReg"/>
</dbReference>
<dbReference type="GO" id="GO:0042981">
    <property type="term" value="P:regulation of apoptotic process"/>
    <property type="evidence" value="ECO:0007669"/>
    <property type="project" value="UniProtKB-ARBA"/>
</dbReference>
<dbReference type="AlphaFoldDB" id="A0A9P0AR73"/>
<dbReference type="SUPFAM" id="SSF111331">
    <property type="entry name" value="NAD kinase/diacylglycerol kinase-like"/>
    <property type="match status" value="1"/>
</dbReference>
<dbReference type="GO" id="GO:0005737">
    <property type="term" value="C:cytoplasm"/>
    <property type="evidence" value="ECO:0007669"/>
    <property type="project" value="TreeGrafter"/>
</dbReference>
<accession>A0A9P0AR73</accession>
<evidence type="ECO:0000313" key="10">
    <source>
        <dbReference type="EMBL" id="CAH0546239.1"/>
    </source>
</evidence>
<dbReference type="PROSITE" id="PS50146">
    <property type="entry name" value="DAGK"/>
    <property type="match status" value="1"/>
</dbReference>
<evidence type="ECO:0000256" key="8">
    <source>
        <dbReference type="SAM" id="MobiDB-lite"/>
    </source>
</evidence>
<dbReference type="EC" id="2.7.1.91" evidence="7"/>
<dbReference type="Gene3D" id="2.60.200.40">
    <property type="match status" value="1"/>
</dbReference>
<keyword evidence="3" id="KW-0547">Nucleotide-binding</keyword>
<gene>
    <name evidence="10" type="ORF">MELIAE_LOCUS448</name>
</gene>
<keyword evidence="4" id="KW-0418">Kinase</keyword>
<feature type="domain" description="DAGKc" evidence="9">
    <location>
        <begin position="173"/>
        <end position="319"/>
    </location>
</feature>
<dbReference type="GO" id="GO:0046512">
    <property type="term" value="P:sphingosine biosynthetic process"/>
    <property type="evidence" value="ECO:0007669"/>
    <property type="project" value="TreeGrafter"/>
</dbReference>
<evidence type="ECO:0000259" key="9">
    <source>
        <dbReference type="PROSITE" id="PS50146"/>
    </source>
</evidence>
<feature type="region of interest" description="Disordered" evidence="8">
    <location>
        <begin position="433"/>
        <end position="452"/>
    </location>
</feature>
<dbReference type="GO" id="GO:0005524">
    <property type="term" value="F:ATP binding"/>
    <property type="evidence" value="ECO:0007669"/>
    <property type="project" value="UniProtKB-KW"/>
</dbReference>
<protein>
    <recommendedName>
        <fullName evidence="7">sphingosine kinase</fullName>
        <ecNumber evidence="7">2.7.1.91</ecNumber>
    </recommendedName>
</protein>
<dbReference type="OrthoDB" id="3853857at2759"/>
<dbReference type="PANTHER" id="PTHR12358">
    <property type="entry name" value="SPHINGOSINE KINASE"/>
    <property type="match status" value="1"/>
</dbReference>
<keyword evidence="11" id="KW-1185">Reference proteome</keyword>
<organism evidence="10 11">
    <name type="scientific">Brassicogethes aeneus</name>
    <name type="common">Rape pollen beetle</name>
    <name type="synonym">Meligethes aeneus</name>
    <dbReference type="NCBI Taxonomy" id="1431903"/>
    <lineage>
        <taxon>Eukaryota</taxon>
        <taxon>Metazoa</taxon>
        <taxon>Ecdysozoa</taxon>
        <taxon>Arthropoda</taxon>
        <taxon>Hexapoda</taxon>
        <taxon>Insecta</taxon>
        <taxon>Pterygota</taxon>
        <taxon>Neoptera</taxon>
        <taxon>Endopterygota</taxon>
        <taxon>Coleoptera</taxon>
        <taxon>Polyphaga</taxon>
        <taxon>Cucujiformia</taxon>
        <taxon>Nitidulidae</taxon>
        <taxon>Meligethinae</taxon>
        <taxon>Brassicogethes</taxon>
    </lineage>
</organism>
<dbReference type="InterPro" id="IPR017438">
    <property type="entry name" value="ATP-NAD_kinase_N"/>
</dbReference>
<feature type="compositionally biased region" description="Basic and acidic residues" evidence="8">
    <location>
        <begin position="438"/>
        <end position="450"/>
    </location>
</feature>
<keyword evidence="6" id="KW-0472">Membrane</keyword>
<dbReference type="InterPro" id="IPR001206">
    <property type="entry name" value="Diacylglycerol_kinase_cat_dom"/>
</dbReference>
<dbReference type="Gene3D" id="3.40.50.10330">
    <property type="entry name" value="Probable inorganic polyphosphate/atp-NAD kinase, domain 1"/>
    <property type="match status" value="1"/>
</dbReference>
<dbReference type="SMART" id="SM00046">
    <property type="entry name" value="DAGKc"/>
    <property type="match status" value="1"/>
</dbReference>
<dbReference type="FunFam" id="3.40.50.10330:FF:000005">
    <property type="entry name" value="Sphingosine kinase 2"/>
    <property type="match status" value="1"/>
</dbReference>
<dbReference type="EMBL" id="OV121132">
    <property type="protein sequence ID" value="CAH0546239.1"/>
    <property type="molecule type" value="Genomic_DNA"/>
</dbReference>
<dbReference type="Proteomes" id="UP001154078">
    <property type="component" value="Chromosome 1"/>
</dbReference>
<dbReference type="InterPro" id="IPR016064">
    <property type="entry name" value="NAD/diacylglycerol_kinase_sf"/>
</dbReference>
<dbReference type="InterPro" id="IPR045540">
    <property type="entry name" value="YegS/DAGK_C"/>
</dbReference>
<dbReference type="GO" id="GO:0008481">
    <property type="term" value="F:sphingosine kinase activity"/>
    <property type="evidence" value="ECO:0007669"/>
    <property type="project" value="UniProtKB-EC"/>
</dbReference>
<dbReference type="PANTHER" id="PTHR12358:SF112">
    <property type="entry name" value="LD11247P-RELATED"/>
    <property type="match status" value="1"/>
</dbReference>
<evidence type="ECO:0000256" key="3">
    <source>
        <dbReference type="ARBA" id="ARBA00022741"/>
    </source>
</evidence>
<sequence length="586" mass="65466">MEIKQAEQNQNRIFLEETFYVLSKKNCVFRVRLTKEGLCLIKESENTVKESLIPIRDIIGCRCLRSKKQTNSCACQNLPRSNSLQVVEDTSGDLDDTDVSAYLYIYAYIFPGNKGSARKRERTIITLRFRSFDKYEENHKEAQRWRTVIKKLTKGDEVSITNIHDFSLSHKHKETRKLLVLCNPKSGPGKGKHIFQQKVVPVLQEAEIPYDLHITKHANFAREFVRTSNLFQWTGIVLVGGDGIMFEVINGIFERCDWSEVIRSIPIGIVPGGSGNGLARSIAHYCNEPYIGTPTLPSALAAVRTNHTTMDLVRIETTSQIMFSFLSVGWGLLSDIDIESERLRILGGQRFTVWSLARLIGLRTYNGKLWYIPAGAPVSPPKSNLNNTSMSSNLDLPTEVHLETDAGRPRVDSWYSANSKKSAYFSATGSSYQSTADSGEHRPNADEKPRMFGPASQLPCLTAPLPASWKCISGGFIMVHASYQSHLGEDCLFAPEATLNDGRIWLLIVRGGATRSQLLHFLLGLSTGAHASSQTEGDMIELIPVTAFRIEPDMSEKGYMTVDGEHVEYGPIQAEIFPELGRVMIP</sequence>
<evidence type="ECO:0000256" key="2">
    <source>
        <dbReference type="ARBA" id="ARBA00022679"/>
    </source>
</evidence>